<dbReference type="Pfam" id="PF16492">
    <property type="entry name" value="Cadherin_C_2"/>
    <property type="match status" value="1"/>
</dbReference>
<keyword evidence="17" id="KW-1185">Reference proteome</keyword>
<feature type="domain" description="Cadherin" evidence="15">
    <location>
        <begin position="102"/>
        <end position="210"/>
    </location>
</feature>
<evidence type="ECO:0000256" key="4">
    <source>
        <dbReference type="ARBA" id="ARBA00022692"/>
    </source>
</evidence>
<dbReference type="SMART" id="SM00112">
    <property type="entry name" value="CA"/>
    <property type="match status" value="6"/>
</dbReference>
<evidence type="ECO:0000256" key="11">
    <source>
        <dbReference type="ARBA" id="ARBA00023180"/>
    </source>
</evidence>
<dbReference type="FunFam" id="2.60.40.60:FF:000001">
    <property type="entry name" value="Protocadherin alpha 2"/>
    <property type="match status" value="1"/>
</dbReference>
<organism evidence="16 17">
    <name type="scientific">Seriola dumerili</name>
    <name type="common">Greater amberjack</name>
    <name type="synonym">Caranx dumerili</name>
    <dbReference type="NCBI Taxonomy" id="41447"/>
    <lineage>
        <taxon>Eukaryota</taxon>
        <taxon>Metazoa</taxon>
        <taxon>Chordata</taxon>
        <taxon>Craniata</taxon>
        <taxon>Vertebrata</taxon>
        <taxon>Euteleostomi</taxon>
        <taxon>Actinopterygii</taxon>
        <taxon>Neopterygii</taxon>
        <taxon>Teleostei</taxon>
        <taxon>Neoteleostei</taxon>
        <taxon>Acanthomorphata</taxon>
        <taxon>Carangaria</taxon>
        <taxon>Carangiformes</taxon>
        <taxon>Carangidae</taxon>
        <taxon>Seriola</taxon>
    </lineage>
</organism>
<feature type="transmembrane region" description="Helical" evidence="14">
    <location>
        <begin position="660"/>
        <end position="683"/>
    </location>
</feature>
<keyword evidence="10 14" id="KW-0472">Membrane</keyword>
<comment type="function">
    <text evidence="1">Potential calcium-dependent cell-adhesion protein. May be involved in the establishment and maintenance of specific neuronal connections in the brain.</text>
</comment>
<keyword evidence="4 14" id="KW-0812">Transmembrane</keyword>
<keyword evidence="9 14" id="KW-1133">Transmembrane helix</keyword>
<keyword evidence="8" id="KW-0130">Cell adhesion</keyword>
<keyword evidence="11" id="KW-0325">Glycoprotein</keyword>
<evidence type="ECO:0000256" key="12">
    <source>
        <dbReference type="PROSITE-ProRule" id="PRU00043"/>
    </source>
</evidence>
<protein>
    <submittedName>
        <fullName evidence="16">Protocadherin 2 alpha b 9</fullName>
    </submittedName>
</protein>
<dbReference type="SUPFAM" id="SSF49313">
    <property type="entry name" value="Cadherin-like"/>
    <property type="match status" value="6"/>
</dbReference>
<dbReference type="PRINTS" id="PR00205">
    <property type="entry name" value="CADHERIN"/>
</dbReference>
<evidence type="ECO:0000256" key="7">
    <source>
        <dbReference type="ARBA" id="ARBA00022837"/>
    </source>
</evidence>
<feature type="domain" description="Cadherin" evidence="15">
    <location>
        <begin position="540"/>
        <end position="645"/>
    </location>
</feature>
<feature type="domain" description="Cadherin" evidence="15">
    <location>
        <begin position="424"/>
        <end position="533"/>
    </location>
</feature>
<dbReference type="InterPro" id="IPR050174">
    <property type="entry name" value="Protocadherin/Cadherin-CA"/>
</dbReference>
<dbReference type="FunFam" id="2.60.40.60:FF:000018">
    <property type="entry name" value="Protocadherin gamma c3"/>
    <property type="match status" value="1"/>
</dbReference>
<dbReference type="AlphaFoldDB" id="A0A3B4UYW5"/>
<dbReference type="Pfam" id="PF08266">
    <property type="entry name" value="Cadherin_2"/>
    <property type="match status" value="1"/>
</dbReference>
<dbReference type="FunFam" id="2.60.40.60:FF:000002">
    <property type="entry name" value="Protocadherin alpha 2"/>
    <property type="match status" value="1"/>
</dbReference>
<dbReference type="Gene3D" id="2.60.40.60">
    <property type="entry name" value="Cadherins"/>
    <property type="match status" value="6"/>
</dbReference>
<dbReference type="GO" id="GO:0007156">
    <property type="term" value="P:homophilic cell adhesion via plasma membrane adhesion molecules"/>
    <property type="evidence" value="ECO:0007669"/>
    <property type="project" value="InterPro"/>
</dbReference>
<evidence type="ECO:0000256" key="13">
    <source>
        <dbReference type="SAM" id="MobiDB-lite"/>
    </source>
</evidence>
<dbReference type="Pfam" id="PF15974">
    <property type="entry name" value="Cadherin_tail"/>
    <property type="match status" value="1"/>
</dbReference>
<evidence type="ECO:0000256" key="8">
    <source>
        <dbReference type="ARBA" id="ARBA00022889"/>
    </source>
</evidence>
<dbReference type="InterPro" id="IPR032455">
    <property type="entry name" value="Cadherin_C"/>
</dbReference>
<dbReference type="GO" id="GO:0005509">
    <property type="term" value="F:calcium ion binding"/>
    <property type="evidence" value="ECO:0007669"/>
    <property type="project" value="UniProtKB-UniRule"/>
</dbReference>
<dbReference type="GO" id="GO:0005886">
    <property type="term" value="C:plasma membrane"/>
    <property type="evidence" value="ECO:0007669"/>
    <property type="project" value="UniProtKB-SubCell"/>
</dbReference>
<dbReference type="FunFam" id="2.60.40.60:FF:000129">
    <property type="entry name" value="protocadherin alpha-C2 isoform X1"/>
    <property type="match status" value="1"/>
</dbReference>
<evidence type="ECO:0000256" key="5">
    <source>
        <dbReference type="ARBA" id="ARBA00022729"/>
    </source>
</evidence>
<evidence type="ECO:0000256" key="3">
    <source>
        <dbReference type="ARBA" id="ARBA00022475"/>
    </source>
</evidence>
<dbReference type="Ensembl" id="ENSSDUT00000024083.1">
    <property type="protein sequence ID" value="ENSSDUP00000023644.1"/>
    <property type="gene ID" value="ENSSDUG00000017069.1"/>
</dbReference>
<evidence type="ECO:0000256" key="1">
    <source>
        <dbReference type="ARBA" id="ARBA00003436"/>
    </source>
</evidence>
<feature type="region of interest" description="Disordered" evidence="13">
    <location>
        <begin position="865"/>
        <end position="909"/>
    </location>
</feature>
<dbReference type="PROSITE" id="PS50268">
    <property type="entry name" value="CADHERIN_2"/>
    <property type="match status" value="6"/>
</dbReference>
<evidence type="ECO:0000256" key="6">
    <source>
        <dbReference type="ARBA" id="ARBA00022737"/>
    </source>
</evidence>
<evidence type="ECO:0000259" key="15">
    <source>
        <dbReference type="PROSITE" id="PS50268"/>
    </source>
</evidence>
<sequence>YSISEEVNKGTVVGNLAKDLNINVQDLETRDLRIVSSYSKTYFDVNLRSGNLFVDERMDREELCPHVVKCSIKIQAALNNPMSVHRIEVNILDINDNSPSFIEQSHVFNISESVSPGERYLLPVAVDADIGSNTVTTYKLSQNEHFSLDVQSGGEHDVSAELVLHKALDREKQPVIKLLLTAVDGGKPPRSRTLQLTVNVIDVNDNTPTFSKSLYKVRVKENATPGTLVMKLNATDLDEGMNSKILYSFIKRGTIDPSNIFDLNSETGEITVKGRLDYEAMPAYEVRVQAMDQGPVPRSAHAKLLIEIIDVNDNAPEISVTSLMTPVKEDAELGTIVALVTVSDKDGGSNGAANCKVDGYVPFKLKSNYKNDYSLVVDGPLDRENSSLYNVTITATDEGSPPLSSIRVITVHVSDVNDNAPRFMEPVINVYVKENSPTGSVIYTINAFDPDLDSNAKMTYTLLDSSAKNTPISSVVNINRETGDIVSLQVFNFEELKTFQFKVQATDSGVPPLSSNVTVNIFILDENDNSPAVLAPYSEHSSVNSESIPYTAEVGYFVAKIRAVDADSGYNALLFYHLSEPKGNNLFRIGTSTGEIRTKRRMSDNDLKTHPLVVLVSDNGEPSLSATVSIEVVVVESTADIQTQFRHVPIKEDSFSDLNLYLLIAIVSVSVIFLLSLISLIAVKCHRTDSSFSRYSAPMITTHPDGSWSYSKATQQYDVCFSSDTLKSDVVVFPAPFPSVDAELISINGGDTFTRTQTLPNKEKPKAPNADWRYSASLRAGGVSVHMEESSVMQGAQGVLVQNWPTASSAAGEVSPPMGAGVDSNSWHFRYGPGGPGAPPQHLKPGEVPPEAFIIPGSPAIISIRQNQGGEDDKSDFITFGKKEEAKKKKKKKKEKKDKKDKGKDDGDE</sequence>
<keyword evidence="6" id="KW-0677">Repeat</keyword>
<dbReference type="PROSITE" id="PS00232">
    <property type="entry name" value="CADHERIN_1"/>
    <property type="match status" value="3"/>
</dbReference>
<evidence type="ECO:0000256" key="9">
    <source>
        <dbReference type="ARBA" id="ARBA00022989"/>
    </source>
</evidence>
<proteinExistence type="predicted"/>
<keyword evidence="5" id="KW-0732">Signal</keyword>
<reference evidence="16" key="1">
    <citation type="submission" date="2025-08" db="UniProtKB">
        <authorList>
            <consortium name="Ensembl"/>
        </authorList>
    </citation>
    <scope>IDENTIFICATION</scope>
</reference>
<dbReference type="InterPro" id="IPR020894">
    <property type="entry name" value="Cadherin_CS"/>
</dbReference>
<dbReference type="PANTHER" id="PTHR24028:SF287">
    <property type="entry name" value="CADHERIN-RELATED NEURONAL RECEPTOR VARIABLE 1-RELATED"/>
    <property type="match status" value="1"/>
</dbReference>
<feature type="domain" description="Cadherin" evidence="15">
    <location>
        <begin position="319"/>
        <end position="423"/>
    </location>
</feature>
<accession>A0A3B4UYW5</accession>
<dbReference type="Pfam" id="PF00028">
    <property type="entry name" value="Cadherin"/>
    <property type="match status" value="5"/>
</dbReference>
<dbReference type="InterPro" id="IPR015919">
    <property type="entry name" value="Cadherin-like_sf"/>
</dbReference>
<dbReference type="InterPro" id="IPR002126">
    <property type="entry name" value="Cadherin-like_dom"/>
</dbReference>
<evidence type="ECO:0000313" key="17">
    <source>
        <dbReference type="Proteomes" id="UP000261420"/>
    </source>
</evidence>
<comment type="subcellular location">
    <subcellularLocation>
        <location evidence="2">Cell membrane</location>
        <topology evidence="2">Single-pass type I membrane protein</topology>
    </subcellularLocation>
</comment>
<dbReference type="InterPro" id="IPR031904">
    <property type="entry name" value="Cadherin_CBD"/>
</dbReference>
<dbReference type="FunFam" id="2.60.40.60:FF:000004">
    <property type="entry name" value="Protocadherin 1 gamma 2"/>
    <property type="match status" value="1"/>
</dbReference>
<dbReference type="Proteomes" id="UP000261420">
    <property type="component" value="Unplaced"/>
</dbReference>
<evidence type="ECO:0000256" key="2">
    <source>
        <dbReference type="ARBA" id="ARBA00004251"/>
    </source>
</evidence>
<evidence type="ECO:0000313" key="16">
    <source>
        <dbReference type="Ensembl" id="ENSSDUP00000023644.1"/>
    </source>
</evidence>
<dbReference type="CDD" id="cd11304">
    <property type="entry name" value="Cadherin_repeat"/>
    <property type="match status" value="6"/>
</dbReference>
<evidence type="ECO:0000256" key="14">
    <source>
        <dbReference type="SAM" id="Phobius"/>
    </source>
</evidence>
<keyword evidence="3" id="KW-1003">Cell membrane</keyword>
<evidence type="ECO:0000256" key="10">
    <source>
        <dbReference type="ARBA" id="ARBA00023136"/>
    </source>
</evidence>
<feature type="compositionally biased region" description="Basic residues" evidence="13">
    <location>
        <begin position="888"/>
        <end position="897"/>
    </location>
</feature>
<dbReference type="GeneTree" id="ENSGT00940000160554"/>
<reference evidence="16" key="2">
    <citation type="submission" date="2025-09" db="UniProtKB">
        <authorList>
            <consortium name="Ensembl"/>
        </authorList>
    </citation>
    <scope>IDENTIFICATION</scope>
</reference>
<feature type="compositionally biased region" description="Basic and acidic residues" evidence="13">
    <location>
        <begin position="898"/>
        <end position="909"/>
    </location>
</feature>
<feature type="domain" description="Cadherin" evidence="15">
    <location>
        <begin position="211"/>
        <end position="318"/>
    </location>
</feature>
<name>A0A3B4UYW5_SERDU</name>
<feature type="compositionally biased region" description="Basic and acidic residues" evidence="13">
    <location>
        <begin position="871"/>
        <end position="887"/>
    </location>
</feature>
<dbReference type="FunFam" id="2.60.40.60:FF:000006">
    <property type="entry name" value="Protocadherin alpha 2"/>
    <property type="match status" value="1"/>
</dbReference>
<dbReference type="GO" id="GO:0009653">
    <property type="term" value="P:anatomical structure morphogenesis"/>
    <property type="evidence" value="ECO:0007669"/>
    <property type="project" value="UniProtKB-ARBA"/>
</dbReference>
<dbReference type="PANTHER" id="PTHR24028">
    <property type="entry name" value="CADHERIN-87A"/>
    <property type="match status" value="1"/>
</dbReference>
<feature type="domain" description="Cadherin" evidence="15">
    <location>
        <begin position="2"/>
        <end position="101"/>
    </location>
</feature>
<keyword evidence="7 12" id="KW-0106">Calcium</keyword>
<dbReference type="InterPro" id="IPR013164">
    <property type="entry name" value="Cadherin_N"/>
</dbReference>